<keyword evidence="8" id="KW-0800">Toxin</keyword>
<dbReference type="InterPro" id="IPR029060">
    <property type="entry name" value="PIN-like_dom_sf"/>
</dbReference>
<feature type="binding site" evidence="8">
    <location>
        <position position="5"/>
    </location>
    <ligand>
        <name>Mg(2+)</name>
        <dbReference type="ChEBI" id="CHEBI:18420"/>
    </ligand>
</feature>
<dbReference type="GO" id="GO:0016787">
    <property type="term" value="F:hydrolase activity"/>
    <property type="evidence" value="ECO:0007669"/>
    <property type="project" value="UniProtKB-KW"/>
</dbReference>
<evidence type="ECO:0000256" key="6">
    <source>
        <dbReference type="ARBA" id="ARBA00022842"/>
    </source>
</evidence>
<evidence type="ECO:0000256" key="2">
    <source>
        <dbReference type="ARBA" id="ARBA00022649"/>
    </source>
</evidence>
<comment type="similarity">
    <text evidence="7 8">Belongs to the PINc/VapC protein family.</text>
</comment>
<dbReference type="EMBL" id="SESI01000003">
    <property type="protein sequence ID" value="TQQ79482.1"/>
    <property type="molecule type" value="Genomic_DNA"/>
</dbReference>
<dbReference type="GO" id="GO:0000287">
    <property type="term" value="F:magnesium ion binding"/>
    <property type="evidence" value="ECO:0007669"/>
    <property type="project" value="UniProtKB-UniRule"/>
</dbReference>
<evidence type="ECO:0000256" key="3">
    <source>
        <dbReference type="ARBA" id="ARBA00022722"/>
    </source>
</evidence>
<comment type="cofactor">
    <cofactor evidence="1 8">
        <name>Mg(2+)</name>
        <dbReference type="ChEBI" id="CHEBI:18420"/>
    </cofactor>
</comment>
<name>A0A544QLN3_9EURY</name>
<evidence type="ECO:0000313" key="10">
    <source>
        <dbReference type="EMBL" id="TQQ79482.1"/>
    </source>
</evidence>
<comment type="caution">
    <text evidence="10">The sequence shown here is derived from an EMBL/GenBank/DDBJ whole genome shotgun (WGS) entry which is preliminary data.</text>
</comment>
<feature type="binding site" evidence="8">
    <location>
        <position position="95"/>
    </location>
    <ligand>
        <name>Mg(2+)</name>
        <dbReference type="ChEBI" id="CHEBI:18420"/>
    </ligand>
</feature>
<dbReference type="InterPro" id="IPR022907">
    <property type="entry name" value="VapC_family"/>
</dbReference>
<evidence type="ECO:0000256" key="4">
    <source>
        <dbReference type="ARBA" id="ARBA00022723"/>
    </source>
</evidence>
<accession>A0A544QLN3</accession>
<evidence type="ECO:0000313" key="11">
    <source>
        <dbReference type="Proteomes" id="UP000315385"/>
    </source>
</evidence>
<keyword evidence="11" id="KW-1185">Reference proteome</keyword>
<evidence type="ECO:0000256" key="8">
    <source>
        <dbReference type="HAMAP-Rule" id="MF_00265"/>
    </source>
</evidence>
<organism evidence="10 11">
    <name type="scientific">Halonotius roseus</name>
    <dbReference type="NCBI Taxonomy" id="2511997"/>
    <lineage>
        <taxon>Archaea</taxon>
        <taxon>Methanobacteriati</taxon>
        <taxon>Methanobacteriota</taxon>
        <taxon>Stenosarchaea group</taxon>
        <taxon>Halobacteria</taxon>
        <taxon>Halobacteriales</taxon>
        <taxon>Haloferacaceae</taxon>
        <taxon>Halonotius</taxon>
    </lineage>
</organism>
<dbReference type="Pfam" id="PF01850">
    <property type="entry name" value="PIN"/>
    <property type="match status" value="1"/>
</dbReference>
<protein>
    <recommendedName>
        <fullName evidence="8">Ribonuclease VapC</fullName>
        <shortName evidence="8">RNase VapC</shortName>
        <ecNumber evidence="8">3.1.-.-</ecNumber>
    </recommendedName>
    <alternativeName>
        <fullName evidence="8">Putative toxin VapC</fullName>
    </alternativeName>
</protein>
<proteinExistence type="inferred from homology"/>
<dbReference type="GO" id="GO:0004540">
    <property type="term" value="F:RNA nuclease activity"/>
    <property type="evidence" value="ECO:0007669"/>
    <property type="project" value="InterPro"/>
</dbReference>
<dbReference type="RefSeq" id="WP_142444072.1">
    <property type="nucleotide sequence ID" value="NZ_SESI01000003.1"/>
</dbReference>
<dbReference type="OrthoDB" id="147588at2157"/>
<keyword evidence="4 8" id="KW-0479">Metal-binding</keyword>
<reference evidence="10 11" key="1">
    <citation type="submission" date="2019-02" db="EMBL/GenBank/DDBJ databases">
        <title>Halonotius sp. a new haloqrchaeon isolated from saline water.</title>
        <authorList>
            <person name="Duran-Viseras A."/>
            <person name="Sanchez-Porro C."/>
            <person name="Ventosa A."/>
        </authorList>
    </citation>
    <scope>NUCLEOTIDE SEQUENCE [LARGE SCALE GENOMIC DNA]</scope>
    <source>
        <strain evidence="10 11">F9-27</strain>
    </source>
</reference>
<evidence type="ECO:0000256" key="1">
    <source>
        <dbReference type="ARBA" id="ARBA00001946"/>
    </source>
</evidence>
<feature type="domain" description="PIN" evidence="9">
    <location>
        <begin position="3"/>
        <end position="117"/>
    </location>
</feature>
<dbReference type="InterPro" id="IPR002716">
    <property type="entry name" value="PIN_dom"/>
</dbReference>
<evidence type="ECO:0000256" key="5">
    <source>
        <dbReference type="ARBA" id="ARBA00022801"/>
    </source>
</evidence>
<comment type="function">
    <text evidence="8">Toxic component of a toxin-antitoxin (TA) system. An RNase.</text>
</comment>
<keyword evidence="2 8" id="KW-1277">Toxin-antitoxin system</keyword>
<dbReference type="PANTHER" id="PTHR33653:SF1">
    <property type="entry name" value="RIBONUCLEASE VAPC2"/>
    <property type="match status" value="1"/>
</dbReference>
<evidence type="ECO:0000256" key="7">
    <source>
        <dbReference type="ARBA" id="ARBA00038093"/>
    </source>
</evidence>
<dbReference type="AlphaFoldDB" id="A0A544QLN3"/>
<dbReference type="SUPFAM" id="SSF88723">
    <property type="entry name" value="PIN domain-like"/>
    <property type="match status" value="1"/>
</dbReference>
<dbReference type="Gene3D" id="3.40.50.1010">
    <property type="entry name" value="5'-nuclease"/>
    <property type="match status" value="1"/>
</dbReference>
<dbReference type="HAMAP" id="MF_00265">
    <property type="entry name" value="VapC_Nob1"/>
    <property type="match status" value="1"/>
</dbReference>
<dbReference type="PANTHER" id="PTHR33653">
    <property type="entry name" value="RIBONUCLEASE VAPC2"/>
    <property type="match status" value="1"/>
</dbReference>
<dbReference type="InterPro" id="IPR050556">
    <property type="entry name" value="Type_II_TA_system_RNase"/>
</dbReference>
<dbReference type="Proteomes" id="UP000315385">
    <property type="component" value="Unassembled WGS sequence"/>
</dbReference>
<evidence type="ECO:0000259" key="9">
    <source>
        <dbReference type="Pfam" id="PF01850"/>
    </source>
</evidence>
<gene>
    <name evidence="8" type="primary">vapC</name>
    <name evidence="10" type="ORF">EWF95_10710</name>
</gene>
<sequence>MVVYDSSVLIDYLDGDTTAVEYVETHADQQAVAPPLVLFELYRGEIFTAGEPEFDTVDAALQWVDIIETDRTQARVAAAAESELHQQGIPLSARDAFIAGTAKRLNQPLAVSDGDFDVDGINDVLTVDML</sequence>
<keyword evidence="6 8" id="KW-0460">Magnesium</keyword>
<dbReference type="EC" id="3.1.-.-" evidence="8"/>
<keyword evidence="3 8" id="KW-0540">Nuclease</keyword>
<dbReference type="GO" id="GO:0090729">
    <property type="term" value="F:toxin activity"/>
    <property type="evidence" value="ECO:0007669"/>
    <property type="project" value="UniProtKB-KW"/>
</dbReference>
<keyword evidence="5 8" id="KW-0378">Hydrolase</keyword>